<keyword evidence="3" id="KW-1185">Reference proteome</keyword>
<dbReference type="AlphaFoldDB" id="A0A3E0ES02"/>
<dbReference type="Gene3D" id="2.30.180.10">
    <property type="entry name" value="FAS1 domain"/>
    <property type="match status" value="1"/>
</dbReference>
<dbReference type="OrthoDB" id="836286at2"/>
<dbReference type="EMBL" id="QUNI01000002">
    <property type="protein sequence ID" value="REH00962.1"/>
    <property type="molecule type" value="Genomic_DNA"/>
</dbReference>
<feature type="signal peptide" evidence="1">
    <location>
        <begin position="1"/>
        <end position="22"/>
    </location>
</feature>
<sequence>MNLFLKNSIIVLILFMSITACTKDDYLTDSGVAKAETELTAYDYLKAHKYKMFDTLITLVDHYNLKETINSSGAFFAPNDYSIRRFLKIKTDSLQASTGSDEAKYTLDDLLNDPEVTSHSILQYVFNEKIELNTATTAGKEYKTQADTLITVKKIKTLDNVYYQHSDAPVYFLYYCKEGKLNEVCQTTDILTQNGKGTVLHVLNNTHVFNLFSKGLGN</sequence>
<dbReference type="InterPro" id="IPR036378">
    <property type="entry name" value="FAS1_dom_sf"/>
</dbReference>
<feature type="chain" id="PRO_5017637167" description="Fasciclin domain-containing protein" evidence="1">
    <location>
        <begin position="23"/>
        <end position="218"/>
    </location>
</feature>
<organism evidence="2 3">
    <name type="scientific">Flavobacterium aquicola</name>
    <dbReference type="NCBI Taxonomy" id="1682742"/>
    <lineage>
        <taxon>Bacteria</taxon>
        <taxon>Pseudomonadati</taxon>
        <taxon>Bacteroidota</taxon>
        <taxon>Flavobacteriia</taxon>
        <taxon>Flavobacteriales</taxon>
        <taxon>Flavobacteriaceae</taxon>
        <taxon>Flavobacterium</taxon>
    </lineage>
</organism>
<accession>A0A3E0ES02</accession>
<evidence type="ECO:0000313" key="3">
    <source>
        <dbReference type="Proteomes" id="UP000257136"/>
    </source>
</evidence>
<evidence type="ECO:0008006" key="4">
    <source>
        <dbReference type="Google" id="ProtNLM"/>
    </source>
</evidence>
<proteinExistence type="predicted"/>
<dbReference type="RefSeq" id="WP_147298198.1">
    <property type="nucleotide sequence ID" value="NZ_QUNI01000002.1"/>
</dbReference>
<protein>
    <recommendedName>
        <fullName evidence="4">Fasciclin domain-containing protein</fullName>
    </recommendedName>
</protein>
<reference evidence="2 3" key="1">
    <citation type="submission" date="2018-08" db="EMBL/GenBank/DDBJ databases">
        <title>Genomic Encyclopedia of Archaeal and Bacterial Type Strains, Phase II (KMG-II): from individual species to whole genera.</title>
        <authorList>
            <person name="Goeker M."/>
        </authorList>
    </citation>
    <scope>NUCLEOTIDE SEQUENCE [LARGE SCALE GENOMIC DNA]</scope>
    <source>
        <strain evidence="2 3">DSM 100880</strain>
    </source>
</reference>
<dbReference type="PROSITE" id="PS51257">
    <property type="entry name" value="PROKAR_LIPOPROTEIN"/>
    <property type="match status" value="1"/>
</dbReference>
<comment type="caution">
    <text evidence="2">The sequence shown here is derived from an EMBL/GenBank/DDBJ whole genome shotgun (WGS) entry which is preliminary data.</text>
</comment>
<keyword evidence="1" id="KW-0732">Signal</keyword>
<dbReference type="Proteomes" id="UP000257136">
    <property type="component" value="Unassembled WGS sequence"/>
</dbReference>
<gene>
    <name evidence="2" type="ORF">C8P67_102215</name>
</gene>
<evidence type="ECO:0000256" key="1">
    <source>
        <dbReference type="SAM" id="SignalP"/>
    </source>
</evidence>
<name>A0A3E0ES02_9FLAO</name>
<evidence type="ECO:0000313" key="2">
    <source>
        <dbReference type="EMBL" id="REH00962.1"/>
    </source>
</evidence>